<dbReference type="Proteomes" id="UP000612808">
    <property type="component" value="Unassembled WGS sequence"/>
</dbReference>
<sequence length="302" mass="31327">MVTYVGSGPYCYANSVAMALAGAATPDLVEFLTGSAFGFELLGGTLPLFDPYGWDPEAGLDQALDLLGFACDRTDGGTPADALARLRAAVADGPVVAGPLDMGLLLYQPGTPTGVIDHYVLVLGVDGDTVRLHDPHGHPYATLPADAFVTAWRGAGVPYLTAEYRMRSGFRTVRAVSADAARHASLAYAAAWLSDGHRPAPPGTLGGAAGLHRLADQADAGLPDDTRAHFTYFAVRCGARRLSDAARHLAELGRTDAAATADDQARLVGALQYPLVTGDDAAVAAILRDLAPTYATLRAALG</sequence>
<evidence type="ECO:0008006" key="3">
    <source>
        <dbReference type="Google" id="ProtNLM"/>
    </source>
</evidence>
<keyword evidence="2" id="KW-1185">Reference proteome</keyword>
<comment type="caution">
    <text evidence="1">The sequence shown here is derived from an EMBL/GenBank/DDBJ whole genome shotgun (WGS) entry which is preliminary data.</text>
</comment>
<gene>
    <name evidence="1" type="ORF">Aru02nite_13660</name>
</gene>
<protein>
    <recommendedName>
        <fullName evidence="3">Butirosin biosynthesis protein H, N-terminal</fullName>
    </recommendedName>
</protein>
<dbReference type="EMBL" id="BOMB01000008">
    <property type="protein sequence ID" value="GID10477.1"/>
    <property type="molecule type" value="Genomic_DNA"/>
</dbReference>
<reference evidence="1" key="1">
    <citation type="submission" date="2021-01" db="EMBL/GenBank/DDBJ databases">
        <title>Whole genome shotgun sequence of Actinocatenispora rupis NBRC 107355.</title>
        <authorList>
            <person name="Komaki H."/>
            <person name="Tamura T."/>
        </authorList>
    </citation>
    <scope>NUCLEOTIDE SEQUENCE</scope>
    <source>
        <strain evidence="1">NBRC 107355</strain>
    </source>
</reference>
<proteinExistence type="predicted"/>
<dbReference type="AlphaFoldDB" id="A0A8J3NBB2"/>
<evidence type="ECO:0000313" key="2">
    <source>
        <dbReference type="Proteomes" id="UP000612808"/>
    </source>
</evidence>
<organism evidence="1 2">
    <name type="scientific">Actinocatenispora rupis</name>
    <dbReference type="NCBI Taxonomy" id="519421"/>
    <lineage>
        <taxon>Bacteria</taxon>
        <taxon>Bacillati</taxon>
        <taxon>Actinomycetota</taxon>
        <taxon>Actinomycetes</taxon>
        <taxon>Micromonosporales</taxon>
        <taxon>Micromonosporaceae</taxon>
        <taxon>Actinocatenispora</taxon>
    </lineage>
</organism>
<accession>A0A8J3NBB2</accession>
<name>A0A8J3NBB2_9ACTN</name>
<evidence type="ECO:0000313" key="1">
    <source>
        <dbReference type="EMBL" id="GID10477.1"/>
    </source>
</evidence>